<keyword evidence="5" id="KW-1185">Reference proteome</keyword>
<evidence type="ECO:0000313" key="5">
    <source>
        <dbReference type="Proteomes" id="UP000282613"/>
    </source>
</evidence>
<dbReference type="EMBL" id="UYRS01018616">
    <property type="protein sequence ID" value="VDK38350.1"/>
    <property type="molecule type" value="Genomic_DNA"/>
</dbReference>
<evidence type="ECO:0000313" key="4">
    <source>
        <dbReference type="EMBL" id="VDK38350.1"/>
    </source>
</evidence>
<dbReference type="AlphaFoldDB" id="A0A158R9L0"/>
<sequence length="1174" mass="130243">MSTVSADECYSNVDNLEELRCICGERDATISKLKLLLVRKNKTIASLEEKVSSLQTANQMADEQTSETTDEVAKLKSALSRQQTDHEQSKMEVETLSKMISDLQKSITLVKQERDTFKSEASRLMDDLVTANARTTELYAIASKCLPSSNNSYPHSHSQHAFILATLKDLVESNSESNSKSNSDLPMLHVLRSIQREIGRLQGISGADRVVVNSSEELLPFLERFSTYLKQFSPDQLRLSLRVHEDKIKSCFKDISHSHNEVRSLLKGFTQAFNSSAQLILSTVDKLNFHSPRHIKADLLRKEFAVLKGDLDFMKDTMTLQMSSFYETTSLLRKQITSTLTSESAPVQIYHSPTVDVISNNFKFKAILPVVSSLQNDLSEVKTTAIQWLTSLHAQIHEIQHLHGKLLSGISQRSPPPPYSGRINPPDSTTLEALLTDVWQIKDSLSGLRCSLIEGFSSLQKYARDIELVRHKIMSQLYHKVTKLRSDTTDIRKEVYQLVSSLNHQFTTISTYVHSIENIRLKGFEEIQRQRFKDYDRLVRDKESEIDQLRESCDRLSDECDRFAAMREALRQILLTSATSSLSLGGLSTEDAALITDLSNHLNCSQATQLELVEQTQAIASLQSDLATKTAALDGALARATEAETNAAVSAAEASGLQDKLNLMKRLLVRVRKDASETEKRAVRVAEMEAKVTELTWELDKSQRQGESAQAKLAEVMEERGLLMGKVASLQKQYESYKVKALLALRNGKEHPEEGNGGDANSSSTGTEGIGSGGVGAPLSWRYECSSLAQTEVVRLKERVRELEASLGQTTTRLNSALIDLEAANFALVEEKEKCGRVFHNLESERAQWRKEREELNARWRNETATRVAELTTALDEARQEGSQALSAQAEEFNTAFGAKIAELQIQLENAEAKVEAQRLELLEQMKIAQLAAQSPDSQALQERLCSRCGRSLCNGSGGSGDAGSNNGTSPRVHPTRLLEEALFGDEETGQVDIQEAERQTSEMRKTVQSLRSQLANERRNLEHTKSLLVDSEATVERLSAQATILKAEIRRHERNAERERHLGDHDTTNDCASNSLDTTPIGVTRSEYLKNVLLRFLCIDPSLGGSGVNGASERNALVPVLATLLVLSPTERAALQQVAETGVLRASTVTAGDGSIGEESSSWSRLLPSWLGG</sequence>
<name>A0A158R9L0_TAEAS</name>
<dbReference type="Proteomes" id="UP000282613">
    <property type="component" value="Unassembled WGS sequence"/>
</dbReference>
<dbReference type="PANTHER" id="PTHR43941">
    <property type="entry name" value="STRUCTURAL MAINTENANCE OF CHROMOSOMES PROTEIN 2"/>
    <property type="match status" value="1"/>
</dbReference>
<evidence type="ECO:0000313" key="6">
    <source>
        <dbReference type="WBParaSite" id="TASK_0000742501-mRNA-1"/>
    </source>
</evidence>
<dbReference type="OrthoDB" id="6274897at2759"/>
<dbReference type="WBParaSite" id="TASK_0000742501-mRNA-1">
    <property type="protein sequence ID" value="TASK_0000742501-mRNA-1"/>
    <property type="gene ID" value="TASK_0000742501"/>
</dbReference>
<dbReference type="PROSITE" id="PS50913">
    <property type="entry name" value="GRIP"/>
    <property type="match status" value="1"/>
</dbReference>
<reference evidence="4 5" key="2">
    <citation type="submission" date="2018-11" db="EMBL/GenBank/DDBJ databases">
        <authorList>
            <consortium name="Pathogen Informatics"/>
        </authorList>
    </citation>
    <scope>NUCLEOTIDE SEQUENCE [LARGE SCALE GENOMIC DNA]</scope>
</reference>
<feature type="coiled-coil region" evidence="1">
    <location>
        <begin position="30"/>
        <end position="64"/>
    </location>
</feature>
<feature type="domain" description="GRIP" evidence="3">
    <location>
        <begin position="1080"/>
        <end position="1139"/>
    </location>
</feature>
<evidence type="ECO:0000256" key="1">
    <source>
        <dbReference type="SAM" id="Coils"/>
    </source>
</evidence>
<dbReference type="Pfam" id="PF16704">
    <property type="entry name" value="Rab_bind"/>
    <property type="match status" value="1"/>
</dbReference>
<dbReference type="SMART" id="SM00755">
    <property type="entry name" value="Grip"/>
    <property type="match status" value="1"/>
</dbReference>
<organism evidence="6">
    <name type="scientific">Taenia asiatica</name>
    <name type="common">Asian tapeworm</name>
    <dbReference type="NCBI Taxonomy" id="60517"/>
    <lineage>
        <taxon>Eukaryota</taxon>
        <taxon>Metazoa</taxon>
        <taxon>Spiralia</taxon>
        <taxon>Lophotrochozoa</taxon>
        <taxon>Platyhelminthes</taxon>
        <taxon>Cestoda</taxon>
        <taxon>Eucestoda</taxon>
        <taxon>Cyclophyllidea</taxon>
        <taxon>Taeniidae</taxon>
        <taxon>Taenia</taxon>
    </lineage>
</organism>
<dbReference type="PANTHER" id="PTHR43941:SF1">
    <property type="entry name" value="STRUCTURAL MAINTENANCE OF CHROMOSOMES PROTEIN 2"/>
    <property type="match status" value="1"/>
</dbReference>
<gene>
    <name evidence="4" type="ORF">TASK_LOCUS7426</name>
</gene>
<feature type="coiled-coil region" evidence="1">
    <location>
        <begin position="786"/>
        <end position="813"/>
    </location>
</feature>
<reference evidence="6" key="1">
    <citation type="submission" date="2016-04" db="UniProtKB">
        <authorList>
            <consortium name="WormBaseParasite"/>
        </authorList>
    </citation>
    <scope>IDENTIFICATION</scope>
</reference>
<proteinExistence type="predicted"/>
<dbReference type="InterPro" id="IPR032023">
    <property type="entry name" value="GCC2_Rab_bind"/>
</dbReference>
<evidence type="ECO:0000259" key="3">
    <source>
        <dbReference type="PROSITE" id="PS50913"/>
    </source>
</evidence>
<feature type="coiled-coil region" evidence="1">
    <location>
        <begin position="839"/>
        <end position="928"/>
    </location>
</feature>
<keyword evidence="1" id="KW-0175">Coiled coil</keyword>
<dbReference type="InterPro" id="IPR000237">
    <property type="entry name" value="GRIP_dom"/>
</dbReference>
<protein>
    <submittedName>
        <fullName evidence="6">GRIP domain-containing protein</fullName>
    </submittedName>
</protein>
<feature type="coiled-coil region" evidence="1">
    <location>
        <begin position="685"/>
        <end position="719"/>
    </location>
</feature>
<accession>A0A158R9L0</accession>
<feature type="coiled-coil region" evidence="1">
    <location>
        <begin position="994"/>
        <end position="1063"/>
    </location>
</feature>
<evidence type="ECO:0000256" key="2">
    <source>
        <dbReference type="SAM" id="MobiDB-lite"/>
    </source>
</evidence>
<dbReference type="Pfam" id="PF01465">
    <property type="entry name" value="GRIP"/>
    <property type="match status" value="1"/>
</dbReference>
<feature type="region of interest" description="Disordered" evidence="2">
    <location>
        <begin position="748"/>
        <end position="773"/>
    </location>
</feature>
<dbReference type="Gene3D" id="1.10.287.1490">
    <property type="match status" value="1"/>
</dbReference>
<feature type="coiled-coil region" evidence="1">
    <location>
        <begin position="532"/>
        <end position="566"/>
    </location>
</feature>